<feature type="compositionally biased region" description="Polar residues" evidence="1">
    <location>
        <begin position="173"/>
        <end position="187"/>
    </location>
</feature>
<comment type="caution">
    <text evidence="2">The sequence shown here is derived from an EMBL/GenBank/DDBJ whole genome shotgun (WGS) entry which is preliminary data.</text>
</comment>
<feature type="compositionally biased region" description="Low complexity" evidence="1">
    <location>
        <begin position="131"/>
        <end position="156"/>
    </location>
</feature>
<dbReference type="Proteomes" id="UP000521943">
    <property type="component" value="Unassembled WGS sequence"/>
</dbReference>
<name>A0A8H6HY51_9AGAR</name>
<protein>
    <recommendedName>
        <fullName evidence="4">CCHC-type domain-containing protein</fullName>
    </recommendedName>
</protein>
<feature type="region of interest" description="Disordered" evidence="1">
    <location>
        <begin position="713"/>
        <end position="742"/>
    </location>
</feature>
<evidence type="ECO:0000313" key="3">
    <source>
        <dbReference type="Proteomes" id="UP000521943"/>
    </source>
</evidence>
<keyword evidence="3" id="KW-1185">Reference proteome</keyword>
<organism evidence="2 3">
    <name type="scientific">Ephemerocybe angulata</name>
    <dbReference type="NCBI Taxonomy" id="980116"/>
    <lineage>
        <taxon>Eukaryota</taxon>
        <taxon>Fungi</taxon>
        <taxon>Dikarya</taxon>
        <taxon>Basidiomycota</taxon>
        <taxon>Agaricomycotina</taxon>
        <taxon>Agaricomycetes</taxon>
        <taxon>Agaricomycetidae</taxon>
        <taxon>Agaricales</taxon>
        <taxon>Agaricineae</taxon>
        <taxon>Psathyrellaceae</taxon>
        <taxon>Ephemerocybe</taxon>
    </lineage>
</organism>
<evidence type="ECO:0008006" key="4">
    <source>
        <dbReference type="Google" id="ProtNLM"/>
    </source>
</evidence>
<gene>
    <name evidence="2" type="ORF">DFP72DRAFT_1169779</name>
</gene>
<dbReference type="EMBL" id="JACGCI010000031">
    <property type="protein sequence ID" value="KAF6755125.1"/>
    <property type="molecule type" value="Genomic_DNA"/>
</dbReference>
<dbReference type="OrthoDB" id="3252634at2759"/>
<sequence length="1023" mass="113053">MRASEFTPPYSHSYPFRLVSRSSVRPFRPVPVSSRLSPPKYISFVYLSVYVPESSHCSSRPPFSSHLSTLTCTSSGDRRRGVSWSLARSTARTLREEVYLASSSPLGAVPGAFGTPGFSLALPFVAPPSPVDSSSVSTSSLDSDSPNVAKTRAAGPATPPPPSPQKPRRRIRSASTDSLRVQFQTPVGNRDVPPHIKQTPRTPRLRPAIWGDINRLRFTPPPVNDDDSLKPPSPPFDFDKHYQEYLKRKENHREPSPHRDVSPMPSSYASLPGKNERRAPRWDTVPRTLGEFLDEYEELCAECGAGEAQMIDSVARYAPNSDVRSMWKTLSTDPSIDGSWTVFRKLLIYNTPGADDDRRHTKSELDALVNKFRVKPMRTRPEFHEYWQRFLPISTYLRNAGRLSTEEQSRRLMQGLPTSLQARVRAQLRNQYPTHHPEDPFSVKAIYDAINFVLTGLDSFDDDLDDFSVSAAARATDNDLAPAHTAPRVTFDLSKPTVPNDVAALTDTFQTVIKSVMNMIETFNANVSNGPRYSRSPATGANAIPTSRPPGCIFCSDLNHYARECQSLEEYISKGFCHRNAEFKICLPDGSMVLSRTAPGEDIKERIDNWRRARNPQHPPIVSENLVTINDEYPFMFDDPDSYTIASTMIEEVASVDVEPASNSVAPVDDDVVEVATIAARIAGLEDTGVDDIPVLEAMLNEGQQRLQAIKDRHQARSTTRTEKSAPESAIKFGVPPSGDVTMKMGPEGTKINTPATLKNIDASSMTKTASTPPPAASEAPKSTFAPVLTPASFPATHPNSIMPQYRFVTPIESERTTIEISKRAIEPRATLTTGELLTIAPDVRKFVKDNITTRRIPTSTLLKESASSTTDILAVHPPSPSECFNLSALPTLPATDVVVAKPVECMRTVVTYLDGHLKVGAIIDNGSQIIVMSREAWEKLGVSLCRDHIMTMEAANKSLDDSMDFLQNLRFFCFYFRSRITVALTYGQHERSPGGVGMLPILETESAHHSLFGARRIVRSGG</sequence>
<feature type="compositionally biased region" description="Basic and acidic residues" evidence="1">
    <location>
        <begin position="713"/>
        <end position="726"/>
    </location>
</feature>
<feature type="compositionally biased region" description="Basic and acidic residues" evidence="1">
    <location>
        <begin position="237"/>
        <end position="261"/>
    </location>
</feature>
<feature type="region of interest" description="Disordered" evidence="1">
    <location>
        <begin position="129"/>
        <end position="204"/>
    </location>
</feature>
<reference evidence="2 3" key="1">
    <citation type="submission" date="2020-07" db="EMBL/GenBank/DDBJ databases">
        <title>Comparative genomics of pyrophilous fungi reveals a link between fire events and developmental genes.</title>
        <authorList>
            <consortium name="DOE Joint Genome Institute"/>
            <person name="Steindorff A.S."/>
            <person name="Carver A."/>
            <person name="Calhoun S."/>
            <person name="Stillman K."/>
            <person name="Liu H."/>
            <person name="Lipzen A."/>
            <person name="Pangilinan J."/>
            <person name="Labutti K."/>
            <person name="Bruns T.D."/>
            <person name="Grigoriev I.V."/>
        </authorList>
    </citation>
    <scope>NUCLEOTIDE SEQUENCE [LARGE SCALE GENOMIC DNA]</scope>
    <source>
        <strain evidence="2 3">CBS 144469</strain>
    </source>
</reference>
<feature type="region of interest" description="Disordered" evidence="1">
    <location>
        <begin position="216"/>
        <end position="282"/>
    </location>
</feature>
<proteinExistence type="predicted"/>
<evidence type="ECO:0000313" key="2">
    <source>
        <dbReference type="EMBL" id="KAF6755125.1"/>
    </source>
</evidence>
<evidence type="ECO:0000256" key="1">
    <source>
        <dbReference type="SAM" id="MobiDB-lite"/>
    </source>
</evidence>
<dbReference type="AlphaFoldDB" id="A0A8H6HY51"/>
<accession>A0A8H6HY51</accession>